<accession>A0A182NQ90</accession>
<dbReference type="AlphaFoldDB" id="A0A182NQ90"/>
<dbReference type="EnsemblMetazoa" id="ADIR009825-RA">
    <property type="protein sequence ID" value="ADIR009825-PA"/>
    <property type="gene ID" value="ADIR009825"/>
</dbReference>
<dbReference type="InterPro" id="IPR029071">
    <property type="entry name" value="Ubiquitin-like_domsf"/>
</dbReference>
<keyword evidence="6" id="KW-1185">Reference proteome</keyword>
<evidence type="ECO:0000313" key="6">
    <source>
        <dbReference type="Proteomes" id="UP000075884"/>
    </source>
</evidence>
<evidence type="ECO:0000256" key="1">
    <source>
        <dbReference type="ARBA" id="ARBA00004123"/>
    </source>
</evidence>
<dbReference type="GO" id="GO:0045944">
    <property type="term" value="P:positive regulation of transcription by RNA polymerase II"/>
    <property type="evidence" value="ECO:0007669"/>
    <property type="project" value="TreeGrafter"/>
</dbReference>
<organism evidence="5 6">
    <name type="scientific">Anopheles dirus</name>
    <dbReference type="NCBI Taxonomy" id="7168"/>
    <lineage>
        <taxon>Eukaryota</taxon>
        <taxon>Metazoa</taxon>
        <taxon>Ecdysozoa</taxon>
        <taxon>Arthropoda</taxon>
        <taxon>Hexapoda</taxon>
        <taxon>Insecta</taxon>
        <taxon>Pterygota</taxon>
        <taxon>Neoptera</taxon>
        <taxon>Endopterygota</taxon>
        <taxon>Diptera</taxon>
        <taxon>Nematocera</taxon>
        <taxon>Culicoidea</taxon>
        <taxon>Culicidae</taxon>
        <taxon>Anophelinae</taxon>
        <taxon>Anopheles</taxon>
    </lineage>
</organism>
<reference evidence="6" key="1">
    <citation type="submission" date="2013-03" db="EMBL/GenBank/DDBJ databases">
        <title>The Genome Sequence of Anopheles dirus WRAIR2.</title>
        <authorList>
            <consortium name="The Broad Institute Genomics Platform"/>
            <person name="Neafsey D.E."/>
            <person name="Walton C."/>
            <person name="Walker B."/>
            <person name="Young S.K."/>
            <person name="Zeng Q."/>
            <person name="Gargeya S."/>
            <person name="Fitzgerald M."/>
            <person name="Haas B."/>
            <person name="Abouelleil A."/>
            <person name="Allen A.W."/>
            <person name="Alvarado L."/>
            <person name="Arachchi H.M."/>
            <person name="Berlin A.M."/>
            <person name="Chapman S.B."/>
            <person name="Gainer-Dewar J."/>
            <person name="Goldberg J."/>
            <person name="Griggs A."/>
            <person name="Gujja S."/>
            <person name="Hansen M."/>
            <person name="Howarth C."/>
            <person name="Imamovic A."/>
            <person name="Ireland A."/>
            <person name="Larimer J."/>
            <person name="McCowan C."/>
            <person name="Murphy C."/>
            <person name="Pearson M."/>
            <person name="Poon T.W."/>
            <person name="Priest M."/>
            <person name="Roberts A."/>
            <person name="Saif S."/>
            <person name="Shea T."/>
            <person name="Sisk P."/>
            <person name="Sykes S."/>
            <person name="Wortman J."/>
            <person name="Nusbaum C."/>
            <person name="Birren B."/>
        </authorList>
    </citation>
    <scope>NUCLEOTIDE SEQUENCE [LARGE SCALE GENOMIC DNA]</scope>
    <source>
        <strain evidence="6">WRAIR2</strain>
    </source>
</reference>
<evidence type="ECO:0000313" key="5">
    <source>
        <dbReference type="EnsemblMetazoa" id="ADIR009825-PA"/>
    </source>
</evidence>
<dbReference type="STRING" id="7168.A0A182NQ90"/>
<proteinExistence type="predicted"/>
<reference evidence="5" key="2">
    <citation type="submission" date="2020-05" db="UniProtKB">
        <authorList>
            <consortium name="EnsemblMetazoa"/>
        </authorList>
    </citation>
    <scope>IDENTIFICATION</scope>
    <source>
        <strain evidence="5">WRAIR2</strain>
    </source>
</reference>
<dbReference type="PANTHER" id="PTHR47187">
    <property type="entry name" value="NFATC2-INTERACTING PROTEIN"/>
    <property type="match status" value="1"/>
</dbReference>
<feature type="region of interest" description="Disordered" evidence="3">
    <location>
        <begin position="32"/>
        <end position="53"/>
    </location>
</feature>
<feature type="domain" description="Ubiquitin-like" evidence="4">
    <location>
        <begin position="178"/>
        <end position="251"/>
    </location>
</feature>
<sequence>MKWILYPTVTMELRMISLDCDDSLAEQATIHTSNHRPTRRSRNATNSAGIEPNIISLDSDDDSSLIESQSQLLDRANNSFESENYEIRIKIKWGMSIETFTHRKFQKFDDIFAKLAAKESADTGCILLNLDDRIVYPSDTPDSLGYKSHQFISGRILKETVPILPKGGGSSTGSDNSIMLKVQMEKRRKPIHLQINKSQTMSVLVIKCAEELKCEPGDIRLYFDGELVDNNCKPEDLELEGDELMDIRFVK</sequence>
<dbReference type="InterPro" id="IPR052324">
    <property type="entry name" value="NFATC2-Int_DNA_Repair"/>
</dbReference>
<evidence type="ECO:0000256" key="2">
    <source>
        <dbReference type="ARBA" id="ARBA00023242"/>
    </source>
</evidence>
<dbReference type="Gene3D" id="3.10.20.90">
    <property type="entry name" value="Phosphatidylinositol 3-kinase Catalytic Subunit, Chain A, domain 1"/>
    <property type="match status" value="2"/>
</dbReference>
<evidence type="ECO:0000259" key="4">
    <source>
        <dbReference type="PROSITE" id="PS50053"/>
    </source>
</evidence>
<dbReference type="CDD" id="cd01763">
    <property type="entry name" value="Ubl_SUMO_like"/>
    <property type="match status" value="1"/>
</dbReference>
<dbReference type="InterPro" id="IPR000626">
    <property type="entry name" value="Ubiquitin-like_dom"/>
</dbReference>
<dbReference type="PROSITE" id="PS50053">
    <property type="entry name" value="UBIQUITIN_2"/>
    <property type="match status" value="1"/>
</dbReference>
<dbReference type="Proteomes" id="UP000075884">
    <property type="component" value="Unassembled WGS sequence"/>
</dbReference>
<dbReference type="InterPro" id="IPR022617">
    <property type="entry name" value="Rad60/SUMO-like_dom"/>
</dbReference>
<dbReference type="SUPFAM" id="SSF54236">
    <property type="entry name" value="Ubiquitin-like"/>
    <property type="match status" value="2"/>
</dbReference>
<dbReference type="Pfam" id="PF11976">
    <property type="entry name" value="Rad60-SLD"/>
    <property type="match status" value="1"/>
</dbReference>
<dbReference type="VEuPathDB" id="VectorBase:ADIR009825"/>
<comment type="subcellular location">
    <subcellularLocation>
        <location evidence="1">Nucleus</location>
    </subcellularLocation>
</comment>
<name>A0A182NQ90_9DIPT</name>
<protein>
    <submittedName>
        <fullName evidence="5">Ubiquitin-like domain-containing protein</fullName>
    </submittedName>
</protein>
<feature type="compositionally biased region" description="Basic residues" evidence="3">
    <location>
        <begin position="33"/>
        <end position="42"/>
    </location>
</feature>
<dbReference type="GO" id="GO:0005634">
    <property type="term" value="C:nucleus"/>
    <property type="evidence" value="ECO:0007669"/>
    <property type="project" value="UniProtKB-SubCell"/>
</dbReference>
<keyword evidence="2" id="KW-0539">Nucleus</keyword>
<evidence type="ECO:0000256" key="3">
    <source>
        <dbReference type="SAM" id="MobiDB-lite"/>
    </source>
</evidence>
<dbReference type="PANTHER" id="PTHR47187:SF1">
    <property type="entry name" value="NFATC2-INTERACTING PROTEIN"/>
    <property type="match status" value="1"/>
</dbReference>